<dbReference type="Proteomes" id="UP000005824">
    <property type="component" value="Unassembled WGS sequence"/>
</dbReference>
<dbReference type="RefSeq" id="WP_006983998.1">
    <property type="nucleotide sequence ID" value="NZ_ABVL01000056.1"/>
</dbReference>
<dbReference type="AlphaFoldDB" id="B4DCP1"/>
<dbReference type="STRING" id="497964.CfE428DRAFT_6682"/>
<evidence type="ECO:0000313" key="1">
    <source>
        <dbReference type="EMBL" id="EDY15789.1"/>
    </source>
</evidence>
<dbReference type="EMBL" id="ABVL01000056">
    <property type="protein sequence ID" value="EDY15789.1"/>
    <property type="molecule type" value="Genomic_DNA"/>
</dbReference>
<sequence length="232" mass="26160">MWRPLLREFEFDYADGYLFWDKSGRVARRLLQTFPDMLHKESAVDQKTFASRNGTEDFFYGVRVAHLRVFSGDAGAFRQKAAAFAQAIFEEFDVEVLTGFRFRLVLGWPCETYDEAQRLMHKLVPLESVEKLTTGLQGFDAQGIQVELKKAPWFITARFSVIEYPEQTPEIPGVPSLPVRNIPHVAASVQSDGTQPLKSKDLDVVALLDNLESGVAAELLQKLSPEIHADPS</sequence>
<accession>B4DCP1</accession>
<comment type="caution">
    <text evidence="1">The sequence shown here is derived from an EMBL/GenBank/DDBJ whole genome shotgun (WGS) entry which is preliminary data.</text>
</comment>
<dbReference type="InParanoid" id="B4DCP1"/>
<reference evidence="1 2" key="1">
    <citation type="journal article" date="2011" name="J. Bacteriol.">
        <title>Genome sequence of Chthoniobacter flavus Ellin428, an aerobic heterotrophic soil bacterium.</title>
        <authorList>
            <person name="Kant R."/>
            <person name="van Passel M.W."/>
            <person name="Palva A."/>
            <person name="Lucas S."/>
            <person name="Lapidus A."/>
            <person name="Glavina Del Rio T."/>
            <person name="Dalin E."/>
            <person name="Tice H."/>
            <person name="Bruce D."/>
            <person name="Goodwin L."/>
            <person name="Pitluck S."/>
            <person name="Larimer F.W."/>
            <person name="Land M.L."/>
            <person name="Hauser L."/>
            <person name="Sangwan P."/>
            <person name="de Vos W.M."/>
            <person name="Janssen P.H."/>
            <person name="Smidt H."/>
        </authorList>
    </citation>
    <scope>NUCLEOTIDE SEQUENCE [LARGE SCALE GENOMIC DNA]</scope>
    <source>
        <strain evidence="1 2">Ellin428</strain>
    </source>
</reference>
<gene>
    <name evidence="1" type="ORF">CfE428DRAFT_6682</name>
</gene>
<protein>
    <submittedName>
        <fullName evidence="1">Uncharacterized protein</fullName>
    </submittedName>
</protein>
<organism evidence="1 2">
    <name type="scientific">Chthoniobacter flavus Ellin428</name>
    <dbReference type="NCBI Taxonomy" id="497964"/>
    <lineage>
        <taxon>Bacteria</taxon>
        <taxon>Pseudomonadati</taxon>
        <taxon>Verrucomicrobiota</taxon>
        <taxon>Spartobacteria</taxon>
        <taxon>Chthoniobacterales</taxon>
        <taxon>Chthoniobacteraceae</taxon>
        <taxon>Chthoniobacter</taxon>
    </lineage>
</organism>
<proteinExistence type="predicted"/>
<name>B4DCP1_9BACT</name>
<evidence type="ECO:0000313" key="2">
    <source>
        <dbReference type="Proteomes" id="UP000005824"/>
    </source>
</evidence>
<keyword evidence="2" id="KW-1185">Reference proteome</keyword>